<name>A0ABV9P2V1_9FLAO</name>
<reference evidence="2" key="1">
    <citation type="journal article" date="2019" name="Int. J. Syst. Evol. Microbiol.">
        <title>The Global Catalogue of Microorganisms (GCM) 10K type strain sequencing project: providing services to taxonomists for standard genome sequencing and annotation.</title>
        <authorList>
            <consortium name="The Broad Institute Genomics Platform"/>
            <consortium name="The Broad Institute Genome Sequencing Center for Infectious Disease"/>
            <person name="Wu L."/>
            <person name="Ma J."/>
        </authorList>
    </citation>
    <scope>NUCLEOTIDE SEQUENCE [LARGE SCALE GENOMIC DNA]</scope>
    <source>
        <strain evidence="2">CCUG 50349</strain>
    </source>
</reference>
<evidence type="ECO:0008006" key="3">
    <source>
        <dbReference type="Google" id="ProtNLM"/>
    </source>
</evidence>
<sequence>MRKIFLLLICTIVISCKSSFIEKGKYKINSANGSIYEFDTDNNSYTYKNLNGTKREGKFKIVHLNKEKVLLICNDLVFKKNRYPIKELNQQGDSLYIGSYSAIKNLGATIFEINICNKEKITFRKTNTNDLENSNEKGILIRL</sequence>
<evidence type="ECO:0000313" key="1">
    <source>
        <dbReference type="EMBL" id="MFC4738961.1"/>
    </source>
</evidence>
<dbReference type="RefSeq" id="WP_379738262.1">
    <property type="nucleotide sequence ID" value="NZ_JBHSGW010000002.1"/>
</dbReference>
<dbReference type="Proteomes" id="UP001595885">
    <property type="component" value="Unassembled WGS sequence"/>
</dbReference>
<comment type="caution">
    <text evidence="1">The sequence shown here is derived from an EMBL/GenBank/DDBJ whole genome shotgun (WGS) entry which is preliminary data.</text>
</comment>
<accession>A0ABV9P2V1</accession>
<keyword evidence="2" id="KW-1185">Reference proteome</keyword>
<evidence type="ECO:0000313" key="2">
    <source>
        <dbReference type="Proteomes" id="UP001595885"/>
    </source>
</evidence>
<dbReference type="EMBL" id="JBHSGW010000002">
    <property type="protein sequence ID" value="MFC4738961.1"/>
    <property type="molecule type" value="Genomic_DNA"/>
</dbReference>
<proteinExistence type="predicted"/>
<gene>
    <name evidence="1" type="ORF">ACFO3U_03040</name>
</gene>
<organism evidence="1 2">
    <name type="scientific">Flavobacterium ponti</name>
    <dbReference type="NCBI Taxonomy" id="665133"/>
    <lineage>
        <taxon>Bacteria</taxon>
        <taxon>Pseudomonadati</taxon>
        <taxon>Bacteroidota</taxon>
        <taxon>Flavobacteriia</taxon>
        <taxon>Flavobacteriales</taxon>
        <taxon>Flavobacteriaceae</taxon>
        <taxon>Flavobacterium</taxon>
    </lineage>
</organism>
<dbReference type="PROSITE" id="PS51257">
    <property type="entry name" value="PROKAR_LIPOPROTEIN"/>
    <property type="match status" value="1"/>
</dbReference>
<protein>
    <recommendedName>
        <fullName evidence="3">Lipoprotein</fullName>
    </recommendedName>
</protein>